<dbReference type="Gene3D" id="1.10.510.10">
    <property type="entry name" value="Transferase(Phosphotransferase) domain 1"/>
    <property type="match status" value="1"/>
</dbReference>
<dbReference type="PROSITE" id="PS00107">
    <property type="entry name" value="PROTEIN_KINASE_ATP"/>
    <property type="match status" value="1"/>
</dbReference>
<evidence type="ECO:0000256" key="4">
    <source>
        <dbReference type="ARBA" id="ARBA00022679"/>
    </source>
</evidence>
<keyword evidence="4" id="KW-0808">Transferase</keyword>
<evidence type="ECO:0000256" key="6">
    <source>
        <dbReference type="ARBA" id="ARBA00022777"/>
    </source>
</evidence>
<dbReference type="GO" id="GO:0005524">
    <property type="term" value="F:ATP binding"/>
    <property type="evidence" value="ECO:0007669"/>
    <property type="project" value="UniProtKB-UniRule"/>
</dbReference>
<dbReference type="SMART" id="SM00220">
    <property type="entry name" value="S_TKc"/>
    <property type="match status" value="1"/>
</dbReference>
<dbReference type="InterPro" id="IPR000719">
    <property type="entry name" value="Prot_kinase_dom"/>
</dbReference>
<dbReference type="AlphaFoldDB" id="A0A8B8UUM9"/>
<evidence type="ECO:0000256" key="10">
    <source>
        <dbReference type="SAM" id="MobiDB-lite"/>
    </source>
</evidence>
<dbReference type="GO" id="GO:0004707">
    <property type="term" value="F:MAP kinase activity"/>
    <property type="evidence" value="ECO:0007669"/>
    <property type="project" value="UniProtKB-EC"/>
</dbReference>
<dbReference type="Gene3D" id="3.30.200.20">
    <property type="entry name" value="Phosphorylase Kinase, domain 1"/>
    <property type="match status" value="1"/>
</dbReference>
<evidence type="ECO:0000256" key="5">
    <source>
        <dbReference type="ARBA" id="ARBA00022741"/>
    </source>
</evidence>
<evidence type="ECO:0000256" key="7">
    <source>
        <dbReference type="ARBA" id="ARBA00022840"/>
    </source>
</evidence>
<dbReference type="InterPro" id="IPR011009">
    <property type="entry name" value="Kinase-like_dom_sf"/>
</dbReference>
<feature type="region of interest" description="Disordered" evidence="10">
    <location>
        <begin position="433"/>
        <end position="489"/>
    </location>
</feature>
<dbReference type="Pfam" id="PF00069">
    <property type="entry name" value="Pkinase"/>
    <property type="match status" value="1"/>
</dbReference>
<organism evidence="12">
    <name type="scientific">Saccharomyces paradoxus</name>
    <name type="common">Yeast</name>
    <name type="synonym">Saccharomyces douglasii</name>
    <dbReference type="NCBI Taxonomy" id="27291"/>
    <lineage>
        <taxon>Eukaryota</taxon>
        <taxon>Fungi</taxon>
        <taxon>Dikarya</taxon>
        <taxon>Ascomycota</taxon>
        <taxon>Saccharomycotina</taxon>
        <taxon>Saccharomycetes</taxon>
        <taxon>Saccharomycetales</taxon>
        <taxon>Saccharomycetaceae</taxon>
        <taxon>Saccharomyces</taxon>
    </lineage>
</organism>
<evidence type="ECO:0000259" key="11">
    <source>
        <dbReference type="PROSITE" id="PS50011"/>
    </source>
</evidence>
<dbReference type="InterPro" id="IPR008271">
    <property type="entry name" value="Ser/Thr_kinase_AS"/>
</dbReference>
<evidence type="ECO:0000256" key="2">
    <source>
        <dbReference type="ARBA" id="ARBA00012411"/>
    </source>
</evidence>
<comment type="similarity">
    <text evidence="1">Belongs to the protein kinase superfamily. CMGC Ser/Thr protein kinase family. MAP kinase subfamily.</text>
</comment>
<protein>
    <recommendedName>
        <fullName evidence="2">mitogen-activated protein kinase</fullName>
        <ecNumber evidence="2">2.7.11.24</ecNumber>
    </recommendedName>
</protein>
<evidence type="ECO:0000256" key="3">
    <source>
        <dbReference type="ARBA" id="ARBA00022527"/>
    </source>
</evidence>
<dbReference type="OrthoDB" id="192887at2759"/>
<dbReference type="PROSITE" id="PS50011">
    <property type="entry name" value="PROTEIN_KINASE_DOM"/>
    <property type="match status" value="1"/>
</dbReference>
<dbReference type="EC" id="2.7.11.24" evidence="2"/>
<reference evidence="12" key="2">
    <citation type="submission" date="2020-01" db="EMBL/GenBank/DDBJ databases">
        <title>Population-level Yeast Reference Genomes.</title>
        <authorList>
            <person name="Yue J.-X."/>
        </authorList>
    </citation>
    <scope>NUCLEOTIDE SEQUENCE</scope>
    <source>
        <strain evidence="12">CBS432</strain>
    </source>
</reference>
<reference evidence="12" key="4">
    <citation type="submission" date="2025-08" db="UniProtKB">
        <authorList>
            <consortium name="RefSeq"/>
        </authorList>
    </citation>
    <scope>IDENTIFICATION</scope>
    <source>
        <strain evidence="12">CBS432</strain>
    </source>
</reference>
<dbReference type="GeneID" id="54631827"/>
<reference evidence="12" key="1">
    <citation type="journal article" date="2017" name="Nat. Genet.">
        <title>Contrasting evolutionary genome dynamics between domesticated and wild yeasts.</title>
        <authorList>
            <person name="Yue J.X."/>
            <person name="Li J."/>
            <person name="Aigrain L."/>
            <person name="Hallin J."/>
            <person name="Persson K."/>
            <person name="Oliver K."/>
            <person name="Bergstrom A."/>
            <person name="Coupland P."/>
            <person name="Warringer J."/>
            <person name="Lagomarsino M.C."/>
            <person name="Fischer G."/>
            <person name="Durbin R."/>
            <person name="Liti G."/>
        </authorList>
    </citation>
    <scope>NUCLEOTIDE SEQUENCE</scope>
    <source>
        <strain evidence="12">CBS432</strain>
    </source>
</reference>
<dbReference type="InterPro" id="IPR017441">
    <property type="entry name" value="Protein_kinase_ATP_BS"/>
</dbReference>
<dbReference type="FunFam" id="3.30.200.20:FF:000647">
    <property type="entry name" value="Mitogen-activated protein kinase"/>
    <property type="match status" value="1"/>
</dbReference>
<dbReference type="InterPro" id="IPR050117">
    <property type="entry name" value="MAPK"/>
</dbReference>
<evidence type="ECO:0000313" key="12">
    <source>
        <dbReference type="RefSeq" id="XP_033767474.1"/>
    </source>
</evidence>
<comment type="subunit">
    <text evidence="8">Interacts with RLM1.</text>
</comment>
<reference evidence="12" key="3">
    <citation type="submission" date="2025-07" db="EMBL/GenBank/DDBJ databases">
        <authorList>
            <consortium name="NCBI Genome Project"/>
        </authorList>
    </citation>
    <scope>NUCLEOTIDE SEQUENCE</scope>
    <source>
        <strain evidence="12">CBS432</strain>
    </source>
</reference>
<keyword evidence="6" id="KW-0418">Kinase</keyword>
<feature type="compositionally biased region" description="Basic and acidic residues" evidence="10">
    <location>
        <begin position="434"/>
        <end position="459"/>
    </location>
</feature>
<gene>
    <name evidence="12" type="primary">KDX1</name>
    <name evidence="12" type="ORF">SPAR_K00590</name>
</gene>
<dbReference type="PROSITE" id="PS00108">
    <property type="entry name" value="PROTEIN_KINASE_ST"/>
    <property type="match status" value="1"/>
</dbReference>
<sequence>MASDTERCIFRAFGQDFILNKHFHLTSKIGRGSHGLICSSTYSEASEETTVAIKKIPNVFANKQSCKRTLRELKLLRHLRGHPNIVWLFDTDIVFYPNGALNGVYLYEELMECDLYQILRSGQQLEDSHFQSFIYQILCALKYIHSADVLHCDLKPKNLLVNSDCQLKICNFGLSCSYSENHEENNRFITSRIASMWYRAPEILLSYREYTKAVDIWSTGCILAELLGRKPIFDGKDYVDQLNHILQVLGTPSEETLQEIASQKVHNYILQFGNIPGTSFENILPRANPEALALLKKMLEFDPKLRITVDEALEHPYLSVWHDIDDEPSCEKTFRFEFERIENMVELGNQVIKEVFDFREVVRKHPVSGDFSSSSPSSEDAIPQEVVEVHRSRNVLPSYNPENSDVNQLPSLTTAHSYQNFLKISANSFQGVNEKGDTFERDTRHKSRELVDRVTESNKAEMGSASSSPPGHDTDFNNDTNQSANEDDSVFILDLERELEFSLESKFL</sequence>
<dbReference type="PANTHER" id="PTHR24055">
    <property type="entry name" value="MITOGEN-ACTIVATED PROTEIN KINASE"/>
    <property type="match status" value="1"/>
</dbReference>
<dbReference type="RefSeq" id="XP_033767474.1">
    <property type="nucleotide sequence ID" value="XM_033911583.1"/>
</dbReference>
<dbReference type="SUPFAM" id="SSF56112">
    <property type="entry name" value="Protein kinase-like (PK-like)"/>
    <property type="match status" value="1"/>
</dbReference>
<keyword evidence="7 9" id="KW-0067">ATP-binding</keyword>
<keyword evidence="3" id="KW-0723">Serine/threonine-protein kinase</keyword>
<evidence type="ECO:0000256" key="1">
    <source>
        <dbReference type="ARBA" id="ARBA00008832"/>
    </source>
</evidence>
<proteinExistence type="inferred from homology"/>
<evidence type="ECO:0000256" key="9">
    <source>
        <dbReference type="PROSITE-ProRule" id="PRU10141"/>
    </source>
</evidence>
<name>A0A8B8UUM9_SACPA</name>
<dbReference type="CDD" id="cd07857">
    <property type="entry name" value="STKc_MPK1"/>
    <property type="match status" value="1"/>
</dbReference>
<feature type="binding site" evidence="9">
    <location>
        <position position="55"/>
    </location>
    <ligand>
        <name>ATP</name>
        <dbReference type="ChEBI" id="CHEBI:30616"/>
    </ligand>
</feature>
<dbReference type="GO" id="GO:0006950">
    <property type="term" value="P:response to stress"/>
    <property type="evidence" value="ECO:0007669"/>
    <property type="project" value="UniProtKB-ARBA"/>
</dbReference>
<dbReference type="KEGG" id="spao:SPAR_K00590"/>
<dbReference type="FunFam" id="1.10.510.10:FF:000013">
    <property type="entry name" value="Mitogen-activated protein kinase"/>
    <property type="match status" value="1"/>
</dbReference>
<keyword evidence="5 9" id="KW-0547">Nucleotide-binding</keyword>
<dbReference type="VEuPathDB" id="FungiDB:SPAR_K00590"/>
<accession>A0A8B8UUM9</accession>
<feature type="domain" description="Protein kinase" evidence="11">
    <location>
        <begin position="23"/>
        <end position="318"/>
    </location>
</feature>
<evidence type="ECO:0000256" key="8">
    <source>
        <dbReference type="ARBA" id="ARBA00065684"/>
    </source>
</evidence>